<dbReference type="Gene3D" id="3.40.50.300">
    <property type="entry name" value="P-loop containing nucleotide triphosphate hydrolases"/>
    <property type="match status" value="1"/>
</dbReference>
<comment type="subcellular location">
    <subcellularLocation>
        <location evidence="9">Cytoplasm</location>
    </subcellularLocation>
</comment>
<dbReference type="HOGENOM" id="CLU_072551_3_1_3"/>
<dbReference type="PATRIC" id="fig|1183438.3.peg.3857"/>
<feature type="binding site" evidence="9">
    <location>
        <begin position="12"/>
        <end position="17"/>
    </location>
    <ligand>
        <name>ATP</name>
        <dbReference type="ChEBI" id="CHEBI:30616"/>
    </ligand>
</feature>
<feature type="binding site" evidence="9">
    <location>
        <begin position="197"/>
        <end position="199"/>
    </location>
    <ligand>
        <name>ATP</name>
        <dbReference type="ChEBI" id="CHEBI:30616"/>
    </ligand>
</feature>
<dbReference type="GO" id="GO:0000287">
    <property type="term" value="F:magnesium ion binding"/>
    <property type="evidence" value="ECO:0007669"/>
    <property type="project" value="UniProtKB-UniRule"/>
</dbReference>
<feature type="binding site" evidence="9">
    <location>
        <position position="105"/>
    </location>
    <ligand>
        <name>Mg(2+)</name>
        <dbReference type="ChEBI" id="CHEBI:18420"/>
    </ligand>
</feature>
<comment type="cofactor">
    <cofactor evidence="9">
        <name>Mg(2+)</name>
        <dbReference type="ChEBI" id="CHEBI:18420"/>
    </cofactor>
</comment>
<dbReference type="GO" id="GO:0005524">
    <property type="term" value="F:ATP binding"/>
    <property type="evidence" value="ECO:0007669"/>
    <property type="project" value="UniProtKB-UniRule"/>
</dbReference>
<feature type="binding site" evidence="9">
    <location>
        <position position="16"/>
    </location>
    <ligand>
        <name>Mg(2+)</name>
        <dbReference type="ChEBI" id="CHEBI:18420"/>
    </ligand>
</feature>
<dbReference type="EMBL" id="CP003587">
    <property type="protein sequence ID" value="AGY60166.1"/>
    <property type="molecule type" value="Genomic_DNA"/>
</dbReference>
<evidence type="ECO:0000256" key="2">
    <source>
        <dbReference type="ARBA" id="ARBA00022598"/>
    </source>
</evidence>
<dbReference type="SUPFAM" id="SSF52540">
    <property type="entry name" value="P-loop containing nucleoside triphosphate hydrolases"/>
    <property type="match status" value="1"/>
</dbReference>
<sequence>MAGWLVSATDTGAGKTLLTAAIAAWWLAHRRTPVAILKLVQCGPGDCEYYRAVFGNDLSVLNPQSFQAPLAPPLAAAQEGRSVDIGLLWQTYREAGDAHDLVLVEGVGGLGCPLGWDYSVADLARDWRLPVLLAAPVRLGVIGQLVAHTGFARALKLDLRAIVLSETSPLPPEQHSVWANTALIENLCHLPVLGTLPHLADPTDRPALIAAGSTLWLEGAGILRAFPQK</sequence>
<organism evidence="10 11">
    <name type="scientific">Gloeobacter kilaueensis (strain ATCC BAA-2537 / CCAP 1431/1 / ULC 316 / JS1)</name>
    <dbReference type="NCBI Taxonomy" id="1183438"/>
    <lineage>
        <taxon>Bacteria</taxon>
        <taxon>Bacillati</taxon>
        <taxon>Cyanobacteriota</taxon>
        <taxon>Cyanophyceae</taxon>
        <taxon>Gloeobacterales</taxon>
        <taxon>Gloeobacteraceae</taxon>
        <taxon>Gloeobacter</taxon>
    </lineage>
</organism>
<comment type="catalytic activity">
    <reaction evidence="9">
        <text>(7R,8S)-7,8-diammoniononanoate + CO2 + ATP = (4R,5S)-dethiobiotin + ADP + phosphate + 3 H(+)</text>
        <dbReference type="Rhea" id="RHEA:15805"/>
        <dbReference type="ChEBI" id="CHEBI:15378"/>
        <dbReference type="ChEBI" id="CHEBI:16526"/>
        <dbReference type="ChEBI" id="CHEBI:30616"/>
        <dbReference type="ChEBI" id="CHEBI:43474"/>
        <dbReference type="ChEBI" id="CHEBI:149469"/>
        <dbReference type="ChEBI" id="CHEBI:149473"/>
        <dbReference type="ChEBI" id="CHEBI:456216"/>
        <dbReference type="EC" id="6.3.3.3"/>
    </reaction>
</comment>
<keyword evidence="11" id="KW-1185">Reference proteome</keyword>
<comment type="catalytic activity">
    <reaction evidence="8">
        <text>(7R,8S)-8-amino-7-(carboxyamino)nonanoate + ATP = (4R,5S)-dethiobiotin + ADP + phosphate + H(+)</text>
        <dbReference type="Rhea" id="RHEA:63684"/>
        <dbReference type="ChEBI" id="CHEBI:15378"/>
        <dbReference type="ChEBI" id="CHEBI:30616"/>
        <dbReference type="ChEBI" id="CHEBI:43474"/>
        <dbReference type="ChEBI" id="CHEBI:149470"/>
        <dbReference type="ChEBI" id="CHEBI:149473"/>
        <dbReference type="ChEBI" id="CHEBI:456216"/>
    </reaction>
</comment>
<dbReference type="Proteomes" id="UP000017396">
    <property type="component" value="Chromosome"/>
</dbReference>
<dbReference type="Pfam" id="PF13500">
    <property type="entry name" value="AAA_26"/>
    <property type="match status" value="1"/>
</dbReference>
<keyword evidence="3 9" id="KW-0479">Metal-binding</keyword>
<evidence type="ECO:0000256" key="7">
    <source>
        <dbReference type="ARBA" id="ARBA00022842"/>
    </source>
</evidence>
<dbReference type="AlphaFoldDB" id="U5QML3"/>
<evidence type="ECO:0000256" key="4">
    <source>
        <dbReference type="ARBA" id="ARBA00022741"/>
    </source>
</evidence>
<dbReference type="PIRSF" id="PIRSF006755">
    <property type="entry name" value="DTB_synth"/>
    <property type="match status" value="1"/>
</dbReference>
<keyword evidence="5 9" id="KW-0093">Biotin biosynthesis</keyword>
<feature type="binding site" evidence="9">
    <location>
        <begin position="165"/>
        <end position="166"/>
    </location>
    <ligand>
        <name>ATP</name>
        <dbReference type="ChEBI" id="CHEBI:30616"/>
    </ligand>
</feature>
<dbReference type="CDD" id="cd03109">
    <property type="entry name" value="DTBS"/>
    <property type="match status" value="1"/>
</dbReference>
<comment type="function">
    <text evidence="9">Catalyzes a mechanistically unusual reaction, the ATP-dependent insertion of CO2 between the N7 and N8 nitrogen atoms of 7,8-diaminopelargonic acid (DAPA, also called 7,8-diammoniononanoate) to form a ureido ring.</text>
</comment>
<keyword evidence="6 9" id="KW-0067">ATP-binding</keyword>
<dbReference type="STRING" id="1183438.GKIL_3920"/>
<evidence type="ECO:0000313" key="10">
    <source>
        <dbReference type="EMBL" id="AGY60166.1"/>
    </source>
</evidence>
<keyword evidence="1 9" id="KW-0963">Cytoplasm</keyword>
<dbReference type="InterPro" id="IPR004472">
    <property type="entry name" value="DTB_synth_BioD"/>
</dbReference>
<feature type="binding site" evidence="9">
    <location>
        <position position="46"/>
    </location>
    <ligand>
        <name>Mg(2+)</name>
        <dbReference type="ChEBI" id="CHEBI:18420"/>
    </ligand>
</feature>
<dbReference type="KEGG" id="glj:GKIL_3920"/>
<comment type="subunit">
    <text evidence="9">Homodimer.</text>
</comment>
<comment type="pathway">
    <text evidence="9">Cofactor biosynthesis; biotin biosynthesis; biotin from 7,8-diaminononanoate: step 1/2.</text>
</comment>
<dbReference type="OrthoDB" id="9802097at2"/>
<feature type="binding site" evidence="9">
    <location>
        <position position="46"/>
    </location>
    <ligand>
        <name>ATP</name>
        <dbReference type="ChEBI" id="CHEBI:30616"/>
    </ligand>
</feature>
<name>U5QML3_GLOK1</name>
<reference evidence="10 11" key="1">
    <citation type="journal article" date="2013" name="PLoS ONE">
        <title>Cultivation and Complete Genome Sequencing of Gloeobacter kilaueensis sp. nov., from a Lava Cave in Kilauea Caldera, Hawai'i.</title>
        <authorList>
            <person name="Saw J.H."/>
            <person name="Schatz M."/>
            <person name="Brown M.V."/>
            <person name="Kunkel D.D."/>
            <person name="Foster J.S."/>
            <person name="Shick H."/>
            <person name="Christensen S."/>
            <person name="Hou S."/>
            <person name="Wan X."/>
            <person name="Donachie S.P."/>
        </authorList>
    </citation>
    <scope>NUCLEOTIDE SEQUENCE [LARGE SCALE GENOMIC DNA]</scope>
    <source>
        <strain evidence="11">JS</strain>
    </source>
</reference>
<evidence type="ECO:0000256" key="9">
    <source>
        <dbReference type="HAMAP-Rule" id="MF_00336"/>
    </source>
</evidence>
<dbReference type="GO" id="GO:0009102">
    <property type="term" value="P:biotin biosynthetic process"/>
    <property type="evidence" value="ECO:0007669"/>
    <property type="project" value="UniProtKB-UniRule"/>
</dbReference>
<dbReference type="HAMAP" id="MF_00336">
    <property type="entry name" value="BioD"/>
    <property type="match status" value="1"/>
</dbReference>
<keyword evidence="7 9" id="KW-0460">Magnesium</keyword>
<evidence type="ECO:0000256" key="1">
    <source>
        <dbReference type="ARBA" id="ARBA00022490"/>
    </source>
</evidence>
<dbReference type="InterPro" id="IPR027417">
    <property type="entry name" value="P-loop_NTPase"/>
</dbReference>
<dbReference type="RefSeq" id="WP_023175496.1">
    <property type="nucleotide sequence ID" value="NC_022600.1"/>
</dbReference>
<dbReference type="PANTHER" id="PTHR43210:SF2">
    <property type="entry name" value="ATP-DEPENDENT DETHIOBIOTIN SYNTHETASE BIOD 2"/>
    <property type="match status" value="1"/>
</dbReference>
<dbReference type="PANTHER" id="PTHR43210">
    <property type="entry name" value="DETHIOBIOTIN SYNTHETASE"/>
    <property type="match status" value="1"/>
</dbReference>
<dbReference type="EC" id="6.3.3.3" evidence="9"/>
<protein>
    <recommendedName>
        <fullName evidence="9">ATP-dependent dethiobiotin synthetase BioD</fullName>
        <ecNumber evidence="9">6.3.3.3</ecNumber>
    </recommendedName>
    <alternativeName>
        <fullName evidence="9">DTB synthetase</fullName>
        <shortName evidence="9">DTBS</shortName>
    </alternativeName>
    <alternativeName>
        <fullName evidence="9">Dethiobiotin synthase</fullName>
    </alternativeName>
</protein>
<comment type="caution">
    <text evidence="9">Lacks conserved residue(s) required for the propagation of feature annotation.</text>
</comment>
<gene>
    <name evidence="9 10" type="primary">bioD</name>
    <name evidence="10" type="ORF">GKIL_3920</name>
</gene>
<accession>U5QML3</accession>
<dbReference type="NCBIfam" id="TIGR00347">
    <property type="entry name" value="bioD"/>
    <property type="match status" value="1"/>
</dbReference>
<evidence type="ECO:0000256" key="8">
    <source>
        <dbReference type="ARBA" id="ARBA00047386"/>
    </source>
</evidence>
<keyword evidence="2 9" id="KW-0436">Ligase</keyword>
<proteinExistence type="inferred from homology"/>
<evidence type="ECO:0000256" key="6">
    <source>
        <dbReference type="ARBA" id="ARBA00022840"/>
    </source>
</evidence>
<evidence type="ECO:0000256" key="5">
    <source>
        <dbReference type="ARBA" id="ARBA00022756"/>
    </source>
</evidence>
<keyword evidence="4 9" id="KW-0547">Nucleotide-binding</keyword>
<feature type="active site" evidence="9">
    <location>
        <position position="38"/>
    </location>
</feature>
<evidence type="ECO:0000256" key="3">
    <source>
        <dbReference type="ARBA" id="ARBA00022723"/>
    </source>
</evidence>
<evidence type="ECO:0000313" key="11">
    <source>
        <dbReference type="Proteomes" id="UP000017396"/>
    </source>
</evidence>
<dbReference type="GO" id="GO:0004141">
    <property type="term" value="F:dethiobiotin synthase activity"/>
    <property type="evidence" value="ECO:0007669"/>
    <property type="project" value="UniProtKB-UniRule"/>
</dbReference>
<comment type="similarity">
    <text evidence="9">Belongs to the dethiobiotin synthetase family.</text>
</comment>
<dbReference type="eggNOG" id="COG0132">
    <property type="taxonomic scope" value="Bacteria"/>
</dbReference>
<dbReference type="UniPathway" id="UPA00078">
    <property type="reaction ID" value="UER00161"/>
</dbReference>
<feature type="binding site" evidence="9">
    <location>
        <begin position="105"/>
        <end position="108"/>
    </location>
    <ligand>
        <name>ATP</name>
        <dbReference type="ChEBI" id="CHEBI:30616"/>
    </ligand>
</feature>
<dbReference type="GO" id="GO:0005829">
    <property type="term" value="C:cytosol"/>
    <property type="evidence" value="ECO:0007669"/>
    <property type="project" value="TreeGrafter"/>
</dbReference>